<dbReference type="Pfam" id="PF00440">
    <property type="entry name" value="TetR_N"/>
    <property type="match status" value="1"/>
</dbReference>
<comment type="caution">
    <text evidence="6">The sequence shown here is derived from an EMBL/GenBank/DDBJ whole genome shotgun (WGS) entry which is preliminary data.</text>
</comment>
<evidence type="ECO:0000259" key="5">
    <source>
        <dbReference type="PROSITE" id="PS50977"/>
    </source>
</evidence>
<keyword evidence="7" id="KW-1185">Reference proteome</keyword>
<dbReference type="PROSITE" id="PS50977">
    <property type="entry name" value="HTH_TETR_2"/>
    <property type="match status" value="1"/>
</dbReference>
<keyword evidence="2 4" id="KW-0238">DNA-binding</keyword>
<evidence type="ECO:0000313" key="7">
    <source>
        <dbReference type="Proteomes" id="UP001551695"/>
    </source>
</evidence>
<dbReference type="PANTHER" id="PTHR30055">
    <property type="entry name" value="HTH-TYPE TRANSCRIPTIONAL REGULATOR RUTR"/>
    <property type="match status" value="1"/>
</dbReference>
<evidence type="ECO:0000256" key="3">
    <source>
        <dbReference type="ARBA" id="ARBA00023163"/>
    </source>
</evidence>
<dbReference type="EMBL" id="JBFAKC010000020">
    <property type="protein sequence ID" value="MEV0712339.1"/>
    <property type="molecule type" value="Genomic_DNA"/>
</dbReference>
<sequence>MTAPRRTQAERKGATIAKLVDATIEAIEEVGYHRASIGEICTRAGVSKGGLFRHFDSRLDVVVAAAQEVGRRHMANFRDLTTTEDRLPPIDLVRYARAAIRHETNVVWFELLVAARTEPELRERLHPVARALIDDVEQAAIDALDPDVPPDLTRLVATSLIHMFDGESIFRNTYPRPDLEEERLENAARLVEMLSRQAVT</sequence>
<evidence type="ECO:0000256" key="1">
    <source>
        <dbReference type="ARBA" id="ARBA00023015"/>
    </source>
</evidence>
<name>A0ABV3G3S8_9NOCA</name>
<evidence type="ECO:0000256" key="2">
    <source>
        <dbReference type="ARBA" id="ARBA00023125"/>
    </source>
</evidence>
<protein>
    <submittedName>
        <fullName evidence="6">TetR/AcrR family transcriptional regulator</fullName>
    </submittedName>
</protein>
<dbReference type="PRINTS" id="PR00455">
    <property type="entry name" value="HTHTETR"/>
</dbReference>
<dbReference type="InterPro" id="IPR009057">
    <property type="entry name" value="Homeodomain-like_sf"/>
</dbReference>
<dbReference type="Gene3D" id="1.10.357.10">
    <property type="entry name" value="Tetracycline Repressor, domain 2"/>
    <property type="match status" value="1"/>
</dbReference>
<dbReference type="InterPro" id="IPR050109">
    <property type="entry name" value="HTH-type_TetR-like_transc_reg"/>
</dbReference>
<organism evidence="6 7">
    <name type="scientific">Nocardia aurea</name>
    <dbReference type="NCBI Taxonomy" id="2144174"/>
    <lineage>
        <taxon>Bacteria</taxon>
        <taxon>Bacillati</taxon>
        <taxon>Actinomycetota</taxon>
        <taxon>Actinomycetes</taxon>
        <taxon>Mycobacteriales</taxon>
        <taxon>Nocardiaceae</taxon>
        <taxon>Nocardia</taxon>
    </lineage>
</organism>
<dbReference type="RefSeq" id="WP_357789293.1">
    <property type="nucleotide sequence ID" value="NZ_JBFAKC010000020.1"/>
</dbReference>
<gene>
    <name evidence="6" type="ORF">AB0I48_32750</name>
</gene>
<dbReference type="SUPFAM" id="SSF46689">
    <property type="entry name" value="Homeodomain-like"/>
    <property type="match status" value="1"/>
</dbReference>
<evidence type="ECO:0000313" key="6">
    <source>
        <dbReference type="EMBL" id="MEV0712339.1"/>
    </source>
</evidence>
<accession>A0ABV3G3S8</accession>
<evidence type="ECO:0000256" key="4">
    <source>
        <dbReference type="PROSITE-ProRule" id="PRU00335"/>
    </source>
</evidence>
<feature type="domain" description="HTH tetR-type" evidence="5">
    <location>
        <begin position="13"/>
        <end position="73"/>
    </location>
</feature>
<keyword evidence="3" id="KW-0804">Transcription</keyword>
<proteinExistence type="predicted"/>
<keyword evidence="1" id="KW-0805">Transcription regulation</keyword>
<dbReference type="PANTHER" id="PTHR30055:SF234">
    <property type="entry name" value="HTH-TYPE TRANSCRIPTIONAL REGULATOR BETI"/>
    <property type="match status" value="1"/>
</dbReference>
<feature type="DNA-binding region" description="H-T-H motif" evidence="4">
    <location>
        <begin position="36"/>
        <end position="55"/>
    </location>
</feature>
<dbReference type="InterPro" id="IPR001647">
    <property type="entry name" value="HTH_TetR"/>
</dbReference>
<reference evidence="6 7" key="1">
    <citation type="submission" date="2024-06" db="EMBL/GenBank/DDBJ databases">
        <title>The Natural Products Discovery Center: Release of the First 8490 Sequenced Strains for Exploring Actinobacteria Biosynthetic Diversity.</title>
        <authorList>
            <person name="Kalkreuter E."/>
            <person name="Kautsar S.A."/>
            <person name="Yang D."/>
            <person name="Bader C.D."/>
            <person name="Teijaro C.N."/>
            <person name="Fluegel L."/>
            <person name="Davis C.M."/>
            <person name="Simpson J.R."/>
            <person name="Lauterbach L."/>
            <person name="Steele A.D."/>
            <person name="Gui C."/>
            <person name="Meng S."/>
            <person name="Li G."/>
            <person name="Viehrig K."/>
            <person name="Ye F."/>
            <person name="Su P."/>
            <person name="Kiefer A.F."/>
            <person name="Nichols A."/>
            <person name="Cepeda A.J."/>
            <person name="Yan W."/>
            <person name="Fan B."/>
            <person name="Jiang Y."/>
            <person name="Adhikari A."/>
            <person name="Zheng C.-J."/>
            <person name="Schuster L."/>
            <person name="Cowan T.M."/>
            <person name="Smanski M.J."/>
            <person name="Chevrette M.G."/>
            <person name="De Carvalho L.P.S."/>
            <person name="Shen B."/>
        </authorList>
    </citation>
    <scope>NUCLEOTIDE SEQUENCE [LARGE SCALE GENOMIC DNA]</scope>
    <source>
        <strain evidence="6 7">NPDC050403</strain>
    </source>
</reference>
<dbReference type="Proteomes" id="UP001551695">
    <property type="component" value="Unassembled WGS sequence"/>
</dbReference>